<keyword evidence="8" id="KW-1185">Reference proteome</keyword>
<dbReference type="InterPro" id="IPR011004">
    <property type="entry name" value="Trimer_LpxA-like_sf"/>
</dbReference>
<dbReference type="Pfam" id="PF00132">
    <property type="entry name" value="Hexapep"/>
    <property type="match status" value="2"/>
</dbReference>
<dbReference type="InterPro" id="IPR050179">
    <property type="entry name" value="Trans_hexapeptide_repeat"/>
</dbReference>
<feature type="site" description="Increases basicity of active site His" evidence="5">
    <location>
        <position position="127"/>
    </location>
</feature>
<keyword evidence="3" id="KW-0677">Repeat</keyword>
<dbReference type="GO" id="GO:0016746">
    <property type="term" value="F:acyltransferase activity"/>
    <property type="evidence" value="ECO:0007669"/>
    <property type="project" value="UniProtKB-KW"/>
</dbReference>
<keyword evidence="4 7" id="KW-0012">Acyltransferase</keyword>
<accession>A0A7W9ATH3</accession>
<dbReference type="Proteomes" id="UP000557739">
    <property type="component" value="Unassembled WGS sequence"/>
</dbReference>
<evidence type="ECO:0000256" key="2">
    <source>
        <dbReference type="ARBA" id="ARBA00022679"/>
    </source>
</evidence>
<keyword evidence="2 7" id="KW-0808">Transferase</keyword>
<feature type="binding site" evidence="6">
    <location>
        <position position="135"/>
    </location>
    <ligand>
        <name>acetyl-CoA</name>
        <dbReference type="ChEBI" id="CHEBI:57288"/>
    </ligand>
</feature>
<evidence type="ECO:0000256" key="3">
    <source>
        <dbReference type="ARBA" id="ARBA00022737"/>
    </source>
</evidence>
<dbReference type="NCBIfam" id="TIGR03570">
    <property type="entry name" value="NeuD_NnaD"/>
    <property type="match status" value="1"/>
</dbReference>
<organism evidence="7 8">
    <name type="scientific">Sphingomonas yantingensis</name>
    <dbReference type="NCBI Taxonomy" id="1241761"/>
    <lineage>
        <taxon>Bacteria</taxon>
        <taxon>Pseudomonadati</taxon>
        <taxon>Pseudomonadota</taxon>
        <taxon>Alphaproteobacteria</taxon>
        <taxon>Sphingomonadales</taxon>
        <taxon>Sphingomonadaceae</taxon>
        <taxon>Sphingomonas</taxon>
    </lineage>
</organism>
<feature type="binding site" evidence="6">
    <location>
        <position position="59"/>
    </location>
    <ligand>
        <name>substrate</name>
    </ligand>
</feature>
<feature type="active site" description="Proton acceptor" evidence="5">
    <location>
        <position position="126"/>
    </location>
</feature>
<evidence type="ECO:0000256" key="4">
    <source>
        <dbReference type="ARBA" id="ARBA00023315"/>
    </source>
</evidence>
<dbReference type="PROSITE" id="PS00101">
    <property type="entry name" value="HEXAPEP_TRANSFERASES"/>
    <property type="match status" value="1"/>
</dbReference>
<dbReference type="PANTHER" id="PTHR43300">
    <property type="entry name" value="ACETYLTRANSFERASE"/>
    <property type="match status" value="1"/>
</dbReference>
<dbReference type="EMBL" id="JACIJJ010000008">
    <property type="protein sequence ID" value="MBB5700146.1"/>
    <property type="molecule type" value="Genomic_DNA"/>
</dbReference>
<dbReference type="InterPro" id="IPR018357">
    <property type="entry name" value="Hexapep_transf_CS"/>
</dbReference>
<gene>
    <name evidence="7" type="ORF">FHR19_003528</name>
</gene>
<evidence type="ECO:0000256" key="6">
    <source>
        <dbReference type="PIRSR" id="PIRSR620019-2"/>
    </source>
</evidence>
<comment type="caution">
    <text evidence="7">The sequence shown here is derived from an EMBL/GenBank/DDBJ whole genome shotgun (WGS) entry which is preliminary data.</text>
</comment>
<evidence type="ECO:0000313" key="8">
    <source>
        <dbReference type="Proteomes" id="UP000557739"/>
    </source>
</evidence>
<dbReference type="CDD" id="cd03360">
    <property type="entry name" value="LbH_AT_putative"/>
    <property type="match status" value="1"/>
</dbReference>
<dbReference type="SUPFAM" id="SSF51161">
    <property type="entry name" value="Trimeric LpxA-like enzymes"/>
    <property type="match status" value="1"/>
</dbReference>
<comment type="similarity">
    <text evidence="1">Belongs to the transferase hexapeptide repeat family.</text>
</comment>
<proteinExistence type="inferred from homology"/>
<dbReference type="AlphaFoldDB" id="A0A7W9ATH3"/>
<evidence type="ECO:0000256" key="5">
    <source>
        <dbReference type="PIRSR" id="PIRSR620019-1"/>
    </source>
</evidence>
<dbReference type="InterPro" id="IPR020019">
    <property type="entry name" value="AcTrfase_PglD-like"/>
</dbReference>
<name>A0A7W9ATH3_9SPHN</name>
<reference evidence="7 8" key="1">
    <citation type="submission" date="2020-08" db="EMBL/GenBank/DDBJ databases">
        <title>Genomic Encyclopedia of Type Strains, Phase IV (KMG-IV): sequencing the most valuable type-strain genomes for metagenomic binning, comparative biology and taxonomic classification.</title>
        <authorList>
            <person name="Goeker M."/>
        </authorList>
    </citation>
    <scope>NUCLEOTIDE SEQUENCE [LARGE SCALE GENOMIC DNA]</scope>
    <source>
        <strain evidence="7 8">DSM 27244</strain>
    </source>
</reference>
<sequence>MLAELYRRRPLKLVGVIDRAVATAPFAGIALWRDENGLDEWLRDTGCSPPAGLVAIGGGHGAERRRLQQVLADRGCDILTAVHDTAYVADDATVGAGSQILAGSVVGACAQIGEAVIVNTGTTVDHDCRIGSGVHLAPGVTLAGEVVVETDSFVGAGATILPRVRIGRGAVVGAGAVVTRDVNPGAVVVGVPARPKTVIVPA</sequence>
<protein>
    <submittedName>
        <fullName evidence="7">UDP-perosamine 4-acetyltransferase</fullName>
        <ecNumber evidence="7">2.3.1.-</ecNumber>
    </submittedName>
</protein>
<dbReference type="EC" id="2.3.1.-" evidence="7"/>
<dbReference type="InterPro" id="IPR001451">
    <property type="entry name" value="Hexapep"/>
</dbReference>
<dbReference type="Gene3D" id="2.160.10.10">
    <property type="entry name" value="Hexapeptide repeat proteins"/>
    <property type="match status" value="1"/>
</dbReference>
<evidence type="ECO:0000256" key="1">
    <source>
        <dbReference type="ARBA" id="ARBA00007274"/>
    </source>
</evidence>
<evidence type="ECO:0000313" key="7">
    <source>
        <dbReference type="EMBL" id="MBB5700146.1"/>
    </source>
</evidence>
<dbReference type="PANTHER" id="PTHR43300:SF7">
    <property type="entry name" value="UDP-N-ACETYLBACILLOSAMINE N-ACETYLTRANSFERASE"/>
    <property type="match status" value="1"/>
</dbReference>